<dbReference type="Proteomes" id="UP001159363">
    <property type="component" value="Chromosome 4"/>
</dbReference>
<dbReference type="InterPro" id="IPR019134">
    <property type="entry name" value="Cactin_C"/>
</dbReference>
<dbReference type="PANTHER" id="PTHR21737:SF4">
    <property type="entry name" value="SPLICING FACTOR CACTIN"/>
    <property type="match status" value="1"/>
</dbReference>
<evidence type="ECO:0000313" key="4">
    <source>
        <dbReference type="Proteomes" id="UP001159363"/>
    </source>
</evidence>
<sequence length="387" mass="43096">MSSDEVRSRPRGAAHMARARLRDRHQDNLRRKLEVLKAQQGVAATAQNPDEIEIKEESQPQSESDEDDTASEKEEQAEEEEEESQGDQAARAMLSESFADYESGGYSPQYLSSSQLDPGTIITTEEDDLQRLEYARKQVQGTGSRVENVVAVEEQALLREARKGMTGEEAEFSVESALDNQVYLWSDKYRPRKPRYFNRTLWMMSASRICELEAAKEDLARMQEVRPTISGHTRGCCPDRVFLIQRTSALPGGGGGAVTPAKLSLSIISPAGGAASTAWVEGRVEVGHLPQGQTMHGSRKVHTGFEWNKYNQTHYDMDNPPPKIVQGYKFNIFYPDLIDKGTTPEYFLGIGLSLIHEGPVHQSGLLTSCDGIKHLEAQYAELSSDRT</sequence>
<evidence type="ECO:0000259" key="2">
    <source>
        <dbReference type="Pfam" id="PF09732"/>
    </source>
</evidence>
<keyword evidence="4" id="KW-1185">Reference proteome</keyword>
<gene>
    <name evidence="3" type="ORF">PR048_015250</name>
</gene>
<reference evidence="3 4" key="1">
    <citation type="submission" date="2023-02" db="EMBL/GenBank/DDBJ databases">
        <title>LHISI_Scaffold_Assembly.</title>
        <authorList>
            <person name="Stuart O.P."/>
            <person name="Cleave R."/>
            <person name="Magrath M.J.L."/>
            <person name="Mikheyev A.S."/>
        </authorList>
    </citation>
    <scope>NUCLEOTIDE SEQUENCE [LARGE SCALE GENOMIC DNA]</scope>
    <source>
        <strain evidence="3">Daus_M_001</strain>
        <tissue evidence="3">Leg muscle</tissue>
    </source>
</reference>
<dbReference type="EMBL" id="JARBHB010000005">
    <property type="protein sequence ID" value="KAJ8883407.1"/>
    <property type="molecule type" value="Genomic_DNA"/>
</dbReference>
<evidence type="ECO:0000256" key="1">
    <source>
        <dbReference type="SAM" id="MobiDB-lite"/>
    </source>
</evidence>
<feature type="compositionally biased region" description="Acidic residues" evidence="1">
    <location>
        <begin position="63"/>
        <end position="85"/>
    </location>
</feature>
<feature type="region of interest" description="Disordered" evidence="1">
    <location>
        <begin position="1"/>
        <end position="90"/>
    </location>
</feature>
<accession>A0ABQ9HGE3</accession>
<organism evidence="3 4">
    <name type="scientific">Dryococelus australis</name>
    <dbReference type="NCBI Taxonomy" id="614101"/>
    <lineage>
        <taxon>Eukaryota</taxon>
        <taxon>Metazoa</taxon>
        <taxon>Ecdysozoa</taxon>
        <taxon>Arthropoda</taxon>
        <taxon>Hexapoda</taxon>
        <taxon>Insecta</taxon>
        <taxon>Pterygota</taxon>
        <taxon>Neoptera</taxon>
        <taxon>Polyneoptera</taxon>
        <taxon>Phasmatodea</taxon>
        <taxon>Verophasmatodea</taxon>
        <taxon>Anareolatae</taxon>
        <taxon>Phasmatidae</taxon>
        <taxon>Eurycanthinae</taxon>
        <taxon>Dryococelus</taxon>
    </lineage>
</organism>
<dbReference type="SMART" id="SM01050">
    <property type="entry name" value="CactinC_cactus"/>
    <property type="match status" value="1"/>
</dbReference>
<feature type="compositionally biased region" description="Basic residues" evidence="1">
    <location>
        <begin position="9"/>
        <end position="23"/>
    </location>
</feature>
<evidence type="ECO:0000313" key="3">
    <source>
        <dbReference type="EMBL" id="KAJ8883407.1"/>
    </source>
</evidence>
<proteinExistence type="predicted"/>
<dbReference type="Pfam" id="PF09732">
    <property type="entry name" value="CactinC_cactus"/>
    <property type="match status" value="1"/>
</dbReference>
<feature type="domain" description="Splicing factor Cactin C-terminal" evidence="2">
    <location>
        <begin position="299"/>
        <end position="348"/>
    </location>
</feature>
<protein>
    <recommendedName>
        <fullName evidence="2">Splicing factor Cactin C-terminal domain-containing protein</fullName>
    </recommendedName>
</protein>
<dbReference type="PANTHER" id="PTHR21737">
    <property type="entry name" value="POLYGLUTAMINE BINDING PROTEIN 1/MARVEL MEMBRANE-ASSOCIATING DOMAIN CONTAINING 3"/>
    <property type="match status" value="1"/>
</dbReference>
<comment type="caution">
    <text evidence="3">The sequence shown here is derived from an EMBL/GenBank/DDBJ whole genome shotgun (WGS) entry which is preliminary data.</text>
</comment>
<name>A0ABQ9HGE3_9NEOP</name>
<feature type="compositionally biased region" description="Basic and acidic residues" evidence="1">
    <location>
        <begin position="24"/>
        <end position="35"/>
    </location>
</feature>